<dbReference type="AlphaFoldDB" id="A0AA36MBU2"/>
<feature type="region of interest" description="Disordered" evidence="1">
    <location>
        <begin position="1"/>
        <end position="26"/>
    </location>
</feature>
<evidence type="ECO:0000256" key="1">
    <source>
        <dbReference type="SAM" id="MobiDB-lite"/>
    </source>
</evidence>
<keyword evidence="3" id="KW-1185">Reference proteome</keyword>
<dbReference type="EMBL" id="CATQJL010000316">
    <property type="protein sequence ID" value="CAJ0607174.1"/>
    <property type="molecule type" value="Genomic_DNA"/>
</dbReference>
<sequence length="86" mass="9642">MDKDNEFKQEIGNKEKELPTEEEKLVDSGKELKDIAETTHDAVNNDEAKNILDNMSEKLTGVKKGVGFVFTDHTCLNVKFIADRSG</sequence>
<comment type="caution">
    <text evidence="2">The sequence shown here is derived from an EMBL/GenBank/DDBJ whole genome shotgun (WGS) entry which is preliminary data.</text>
</comment>
<organism evidence="2 3">
    <name type="scientific">Cylicocyclus nassatus</name>
    <name type="common">Nematode worm</name>
    <dbReference type="NCBI Taxonomy" id="53992"/>
    <lineage>
        <taxon>Eukaryota</taxon>
        <taxon>Metazoa</taxon>
        <taxon>Ecdysozoa</taxon>
        <taxon>Nematoda</taxon>
        <taxon>Chromadorea</taxon>
        <taxon>Rhabditida</taxon>
        <taxon>Rhabditina</taxon>
        <taxon>Rhabditomorpha</taxon>
        <taxon>Strongyloidea</taxon>
        <taxon>Strongylidae</taxon>
        <taxon>Cylicocyclus</taxon>
    </lineage>
</organism>
<reference evidence="2" key="1">
    <citation type="submission" date="2023-07" db="EMBL/GenBank/DDBJ databases">
        <authorList>
            <consortium name="CYATHOMIX"/>
        </authorList>
    </citation>
    <scope>NUCLEOTIDE SEQUENCE</scope>
    <source>
        <strain evidence="2">N/A</strain>
    </source>
</reference>
<evidence type="ECO:0000313" key="2">
    <source>
        <dbReference type="EMBL" id="CAJ0607174.1"/>
    </source>
</evidence>
<protein>
    <submittedName>
        <fullName evidence="2">Uncharacterized protein</fullName>
    </submittedName>
</protein>
<name>A0AA36MBU2_CYLNA</name>
<gene>
    <name evidence="2" type="ORF">CYNAS_LOCUS19157</name>
</gene>
<evidence type="ECO:0000313" key="3">
    <source>
        <dbReference type="Proteomes" id="UP001176961"/>
    </source>
</evidence>
<proteinExistence type="predicted"/>
<dbReference type="Proteomes" id="UP001176961">
    <property type="component" value="Unassembled WGS sequence"/>
</dbReference>
<accession>A0AA36MBU2</accession>